<dbReference type="GeneID" id="68916580"/>
<evidence type="ECO:0000313" key="2">
    <source>
        <dbReference type="Proteomes" id="UP000008549"/>
    </source>
</evidence>
<dbReference type="RefSeq" id="XP_045100817.1">
    <property type="nucleotide sequence ID" value="XM_045236747.1"/>
</dbReference>
<keyword evidence="2" id="KW-1185">Reference proteome</keyword>
<accession>E3CU91</accession>
<dbReference type="WormBase" id="CBG22432">
    <property type="protein sequence ID" value="CBP47349"/>
    <property type="gene ID" value="WBGene00040991"/>
</dbReference>
<dbReference type="HOGENOM" id="CLU_3208102_0_0_1"/>
<reference evidence="1 2" key="1">
    <citation type="journal article" date="2003" name="PLoS Biol.">
        <title>The genome sequence of Caenorhabditis briggsae: a platform for comparative genomics.</title>
        <authorList>
            <person name="Stein L.D."/>
            <person name="Bao Z."/>
            <person name="Blasiar D."/>
            <person name="Blumenthal T."/>
            <person name="Brent M.R."/>
            <person name="Chen N."/>
            <person name="Chinwalla A."/>
            <person name="Clarke L."/>
            <person name="Clee C."/>
            <person name="Coghlan A."/>
            <person name="Coulson A."/>
            <person name="D'Eustachio P."/>
            <person name="Fitch D.H."/>
            <person name="Fulton L.A."/>
            <person name="Fulton R.E."/>
            <person name="Griffiths-Jones S."/>
            <person name="Harris T.W."/>
            <person name="Hillier L.W."/>
            <person name="Kamath R."/>
            <person name="Kuwabara P.E."/>
            <person name="Mardis E.R."/>
            <person name="Marra M.A."/>
            <person name="Miner T.L."/>
            <person name="Minx P."/>
            <person name="Mullikin J.C."/>
            <person name="Plumb R.W."/>
            <person name="Rogers J."/>
            <person name="Schein J.E."/>
            <person name="Sohrmann M."/>
            <person name="Spieth J."/>
            <person name="Stajich J.E."/>
            <person name="Wei C."/>
            <person name="Willey D."/>
            <person name="Wilson R.K."/>
            <person name="Durbin R."/>
            <person name="Waterston R.H."/>
        </authorList>
    </citation>
    <scope>NUCLEOTIDE SEQUENCE [LARGE SCALE GENOMIC DNA]</scope>
    <source>
        <strain evidence="1 2">AF16</strain>
    </source>
</reference>
<dbReference type="CTD" id="68916580"/>
<reference evidence="1 2" key="2">
    <citation type="journal article" date="2011" name="PLoS Genet.">
        <title>Caenorhabditis briggsae recombinant inbred line genotypes reveal inter-strain incompatibility and the evolution of recombination.</title>
        <authorList>
            <person name="Ross J.A."/>
            <person name="Koboldt D.C."/>
            <person name="Staisch J.E."/>
            <person name="Chamberlin H.M."/>
            <person name="Gupta B.P."/>
            <person name="Miller R.D."/>
            <person name="Baird S.E."/>
            <person name="Haag E.S."/>
        </authorList>
    </citation>
    <scope>NUCLEOTIDE SEQUENCE [LARGE SCALE GENOMIC DNA]</scope>
    <source>
        <strain evidence="1 2">AF16</strain>
    </source>
</reference>
<evidence type="ECO:0000313" key="1">
    <source>
        <dbReference type="EMBL" id="CBX33084.1"/>
    </source>
</evidence>
<dbReference type="Proteomes" id="UP000008549">
    <property type="component" value="Unassembled WGS sequence"/>
</dbReference>
<proteinExistence type="predicted"/>
<protein>
    <submittedName>
        <fullName evidence="1">Protein CBG22432</fullName>
    </submittedName>
</protein>
<organism evidence="1 2">
    <name type="scientific">Caenorhabditis briggsae</name>
    <dbReference type="NCBI Taxonomy" id="6238"/>
    <lineage>
        <taxon>Eukaryota</taxon>
        <taxon>Metazoa</taxon>
        <taxon>Ecdysozoa</taxon>
        <taxon>Nematoda</taxon>
        <taxon>Chromadorea</taxon>
        <taxon>Rhabditida</taxon>
        <taxon>Rhabditina</taxon>
        <taxon>Rhabditomorpha</taxon>
        <taxon>Rhabditoidea</taxon>
        <taxon>Rhabditidae</taxon>
        <taxon>Peloderinae</taxon>
        <taxon>Caenorhabditis</taxon>
    </lineage>
</organism>
<dbReference type="AlphaFoldDB" id="E3CU91"/>
<gene>
    <name evidence="1 3" type="ORF">CBG22432</name>
    <name evidence="1" type="ORF">CBG_22432</name>
</gene>
<name>E3CU91_CAEBR</name>
<dbReference type="InParanoid" id="E3CU91"/>
<dbReference type="EMBL" id="HE600946">
    <property type="protein sequence ID" value="CBX33084.1"/>
    <property type="molecule type" value="Genomic_DNA"/>
</dbReference>
<evidence type="ECO:0000313" key="3">
    <source>
        <dbReference type="WormBase" id="CBG22432"/>
    </source>
</evidence>
<dbReference type="KEGG" id="cbr:CBG_22432"/>
<sequence length="45" mass="5245">MMVTTMMVSKLFEQILDFSYSEDSCSGRTARSHFCIRPNHRTSSR</sequence>